<gene>
    <name evidence="1" type="ORF">NTJ_00116</name>
</gene>
<evidence type="ECO:0000313" key="2">
    <source>
        <dbReference type="Proteomes" id="UP001307889"/>
    </source>
</evidence>
<keyword evidence="2" id="KW-1185">Reference proteome</keyword>
<reference evidence="1 2" key="1">
    <citation type="submission" date="2023-09" db="EMBL/GenBank/DDBJ databases">
        <title>Nesidiocoris tenuis whole genome shotgun sequence.</title>
        <authorList>
            <person name="Shibata T."/>
            <person name="Shimoda M."/>
            <person name="Kobayashi T."/>
            <person name="Uehara T."/>
        </authorList>
    </citation>
    <scope>NUCLEOTIDE SEQUENCE [LARGE SCALE GENOMIC DNA]</scope>
    <source>
        <strain evidence="1 2">Japan</strain>
    </source>
</reference>
<organism evidence="1 2">
    <name type="scientific">Nesidiocoris tenuis</name>
    <dbReference type="NCBI Taxonomy" id="355587"/>
    <lineage>
        <taxon>Eukaryota</taxon>
        <taxon>Metazoa</taxon>
        <taxon>Ecdysozoa</taxon>
        <taxon>Arthropoda</taxon>
        <taxon>Hexapoda</taxon>
        <taxon>Insecta</taxon>
        <taxon>Pterygota</taxon>
        <taxon>Neoptera</taxon>
        <taxon>Paraneoptera</taxon>
        <taxon>Hemiptera</taxon>
        <taxon>Heteroptera</taxon>
        <taxon>Panheteroptera</taxon>
        <taxon>Cimicomorpha</taxon>
        <taxon>Miridae</taxon>
        <taxon>Dicyphina</taxon>
        <taxon>Nesidiocoris</taxon>
    </lineage>
</organism>
<sequence length="95" mass="10429">MRGAGGNVQHRRDPLAKLRLPYLSWLIDLDLGGTVGAKRLEPIRRRLSLGSARGPTRSLGCAVPAVAAFCLNGCLSCEGLLFSLHPYQSRWRGNW</sequence>
<dbReference type="Proteomes" id="UP001307889">
    <property type="component" value="Chromosome 1"/>
</dbReference>
<evidence type="ECO:0000313" key="1">
    <source>
        <dbReference type="EMBL" id="BES87311.1"/>
    </source>
</evidence>
<dbReference type="EMBL" id="AP028909">
    <property type="protein sequence ID" value="BES87311.1"/>
    <property type="molecule type" value="Genomic_DNA"/>
</dbReference>
<name>A0ABN7A5A7_9HEMI</name>
<protein>
    <submittedName>
        <fullName evidence="1">Uncharacterized protein</fullName>
    </submittedName>
</protein>
<accession>A0ABN7A5A7</accession>
<proteinExistence type="predicted"/>